<evidence type="ECO:0000313" key="1">
    <source>
        <dbReference type="EMBL" id="MFD1180894.1"/>
    </source>
</evidence>
<name>A0ABW3S871_9BACL</name>
<dbReference type="Proteomes" id="UP001597211">
    <property type="component" value="Unassembled WGS sequence"/>
</dbReference>
<dbReference type="RefSeq" id="WP_240267697.1">
    <property type="nucleotide sequence ID" value="NZ_JAKSXN010000003.1"/>
</dbReference>
<dbReference type="NCBIfam" id="NF033727">
    <property type="entry name" value="chaperon_ArsD"/>
    <property type="match status" value="1"/>
</dbReference>
<proteinExistence type="predicted"/>
<accession>A0ABW3S871</accession>
<evidence type="ECO:0000313" key="2">
    <source>
        <dbReference type="Proteomes" id="UP001597211"/>
    </source>
</evidence>
<dbReference type="Pfam" id="PF06953">
    <property type="entry name" value="ArsD"/>
    <property type="match status" value="1"/>
</dbReference>
<protein>
    <submittedName>
        <fullName evidence="1">Arsenite efflux transporter metallochaperone ArsD</fullName>
    </submittedName>
</protein>
<dbReference type="InterPro" id="IPR010712">
    <property type="entry name" value="Arsenical-R_ArsD"/>
</dbReference>
<dbReference type="Gene3D" id="3.40.30.10">
    <property type="entry name" value="Glutaredoxin"/>
    <property type="match status" value="1"/>
</dbReference>
<comment type="caution">
    <text evidence="1">The sequence shown here is derived from an EMBL/GenBank/DDBJ whole genome shotgun (WGS) entry which is preliminary data.</text>
</comment>
<reference evidence="2" key="1">
    <citation type="journal article" date="2019" name="Int. J. Syst. Evol. Microbiol.">
        <title>The Global Catalogue of Microorganisms (GCM) 10K type strain sequencing project: providing services to taxonomists for standard genome sequencing and annotation.</title>
        <authorList>
            <consortium name="The Broad Institute Genomics Platform"/>
            <consortium name="The Broad Institute Genome Sequencing Center for Infectious Disease"/>
            <person name="Wu L."/>
            <person name="Ma J."/>
        </authorList>
    </citation>
    <scope>NUCLEOTIDE SEQUENCE [LARGE SCALE GENOMIC DNA]</scope>
    <source>
        <strain evidence="2">CCUG 48216</strain>
    </source>
</reference>
<organism evidence="1 2">
    <name type="scientific">Paenibacillus timonensis</name>
    <dbReference type="NCBI Taxonomy" id="225915"/>
    <lineage>
        <taxon>Bacteria</taxon>
        <taxon>Bacillati</taxon>
        <taxon>Bacillota</taxon>
        <taxon>Bacilli</taxon>
        <taxon>Bacillales</taxon>
        <taxon>Paenibacillaceae</taxon>
        <taxon>Paenibacillus</taxon>
    </lineage>
</organism>
<dbReference type="EMBL" id="JBHTKZ010000006">
    <property type="protein sequence ID" value="MFD1180894.1"/>
    <property type="molecule type" value="Genomic_DNA"/>
</dbReference>
<gene>
    <name evidence="1" type="primary">arsD</name>
    <name evidence="1" type="ORF">ACFQ2Z_05945</name>
</gene>
<sequence length="132" mass="14320">MKQIEIFDPALCCSTGVCGPSVDSKLVQAAADVEALKKQGVFVKRYNLSQDLDAFAGNATVKSLLAAHGTDILPITLVDGKVCKERDYPVMSEFREWLESEKLPASVQRSSFRSIEIKPNQGSCCGNDSTCC</sequence>
<keyword evidence="2" id="KW-1185">Reference proteome</keyword>